<comment type="caution">
    <text evidence="2">The sequence shown here is derived from an EMBL/GenBank/DDBJ whole genome shotgun (WGS) entry which is preliminary data.</text>
</comment>
<proteinExistence type="predicted"/>
<dbReference type="AlphaFoldDB" id="A0ABC9XQ39"/>
<organism evidence="2 3">
    <name type="scientific">Grus japonensis</name>
    <name type="common">Japanese crane</name>
    <name type="synonym">Red-crowned crane</name>
    <dbReference type="NCBI Taxonomy" id="30415"/>
    <lineage>
        <taxon>Eukaryota</taxon>
        <taxon>Metazoa</taxon>
        <taxon>Chordata</taxon>
        <taxon>Craniata</taxon>
        <taxon>Vertebrata</taxon>
        <taxon>Euteleostomi</taxon>
        <taxon>Archelosauria</taxon>
        <taxon>Archosauria</taxon>
        <taxon>Dinosauria</taxon>
        <taxon>Saurischia</taxon>
        <taxon>Theropoda</taxon>
        <taxon>Coelurosauria</taxon>
        <taxon>Aves</taxon>
        <taxon>Neognathae</taxon>
        <taxon>Neoaves</taxon>
        <taxon>Gruiformes</taxon>
        <taxon>Gruidae</taxon>
        <taxon>Grus</taxon>
    </lineage>
</organism>
<gene>
    <name evidence="2" type="ORF">GRJ2_002447400</name>
</gene>
<name>A0ABC9XQ39_GRUJA</name>
<evidence type="ECO:0000313" key="3">
    <source>
        <dbReference type="Proteomes" id="UP001623348"/>
    </source>
</evidence>
<dbReference type="EMBL" id="BAAFJT010000024">
    <property type="protein sequence ID" value="GAB0199820.1"/>
    <property type="molecule type" value="Genomic_DNA"/>
</dbReference>
<keyword evidence="3" id="KW-1185">Reference proteome</keyword>
<protein>
    <submittedName>
        <fullName evidence="2">Uncharacterized protein</fullName>
    </submittedName>
</protein>
<reference evidence="2 3" key="1">
    <citation type="submission" date="2024-06" db="EMBL/GenBank/DDBJ databases">
        <title>The draft genome of Grus japonensis, version 3.</title>
        <authorList>
            <person name="Nabeshima K."/>
            <person name="Suzuki S."/>
            <person name="Onuma M."/>
        </authorList>
    </citation>
    <scope>NUCLEOTIDE SEQUENCE [LARGE SCALE GENOMIC DNA]</scope>
    <source>
        <strain evidence="2 3">451A</strain>
    </source>
</reference>
<accession>A0ABC9XQ39</accession>
<dbReference type="Proteomes" id="UP001623348">
    <property type="component" value="Unassembled WGS sequence"/>
</dbReference>
<evidence type="ECO:0000256" key="1">
    <source>
        <dbReference type="SAM" id="MobiDB-lite"/>
    </source>
</evidence>
<evidence type="ECO:0000313" key="2">
    <source>
        <dbReference type="EMBL" id="GAB0199820.1"/>
    </source>
</evidence>
<feature type="region of interest" description="Disordered" evidence="1">
    <location>
        <begin position="1"/>
        <end position="44"/>
    </location>
</feature>
<sequence>MRSRGSRPSLRETFLRWRRSPRMPHADARPAGDATSSADTERSLSPGARVSLLVVSAGSLTSAAQEIFAKPQADGSSSVIQPFHIPRGSRLVLVLAVRGPSPGEGFAETLAGSHVGCGLSWR</sequence>